<feature type="domain" description="Sieve element occlusion C-terminal" evidence="1">
    <location>
        <begin position="158"/>
        <end position="254"/>
    </location>
</feature>
<organism evidence="2 3">
    <name type="scientific">Ziziphus jujuba var. spinosa</name>
    <dbReference type="NCBI Taxonomy" id="714518"/>
    <lineage>
        <taxon>Eukaryota</taxon>
        <taxon>Viridiplantae</taxon>
        <taxon>Streptophyta</taxon>
        <taxon>Embryophyta</taxon>
        <taxon>Tracheophyta</taxon>
        <taxon>Spermatophyta</taxon>
        <taxon>Magnoliopsida</taxon>
        <taxon>eudicotyledons</taxon>
        <taxon>Gunneridae</taxon>
        <taxon>Pentapetalae</taxon>
        <taxon>rosids</taxon>
        <taxon>fabids</taxon>
        <taxon>Rosales</taxon>
        <taxon>Rhamnaceae</taxon>
        <taxon>Paliureae</taxon>
        <taxon>Ziziphus</taxon>
    </lineage>
</organism>
<protein>
    <recommendedName>
        <fullName evidence="1">Sieve element occlusion C-terminal domain-containing protein</fullName>
    </recommendedName>
</protein>
<dbReference type="AlphaFoldDB" id="A0A978U807"/>
<dbReference type="PANTHER" id="PTHR33232">
    <property type="entry name" value="PROTEIN SIEVE ELEMENT OCCLUSION B-LIKE"/>
    <property type="match status" value="1"/>
</dbReference>
<gene>
    <name evidence="2" type="ORF">FEM48_ZijujUnG0111200</name>
</gene>
<dbReference type="InterPro" id="IPR027944">
    <property type="entry name" value="SEO_C"/>
</dbReference>
<name>A0A978U807_ZIZJJ</name>
<evidence type="ECO:0000259" key="1">
    <source>
        <dbReference type="Pfam" id="PF14577"/>
    </source>
</evidence>
<sequence>MDTGEMKYDEEYRNLIRIFESSHIDNSKVIRALLAPKDETKVLVIRNDMAKKPVSIDELIGKHVPLIISDLNLPCEEIQVFVTVYGMRHDVQSEMVWIPVVTGWQEQNQYKFAELQAVMPWYTVTTPLVIEPTVIGYVKEYWKFDRKTILVALDPLGKIKENRYICVYGGDNTDWIRDFTTKAKNVAKALNITIELIYAGKNNTSKKGLERIFEVIEKEKLSLFWPDYTSTWFFWSRLESMRISKTRHGKTVEERSDYEGNPDHTRL</sequence>
<evidence type="ECO:0000313" key="2">
    <source>
        <dbReference type="EMBL" id="KAH7510572.1"/>
    </source>
</evidence>
<dbReference type="EMBL" id="JAEACU010000458">
    <property type="protein sequence ID" value="KAH7510572.1"/>
    <property type="molecule type" value="Genomic_DNA"/>
</dbReference>
<proteinExistence type="predicted"/>
<dbReference type="Pfam" id="PF14577">
    <property type="entry name" value="SEO_C"/>
    <property type="match status" value="1"/>
</dbReference>
<dbReference type="Proteomes" id="UP000813462">
    <property type="component" value="Unassembled WGS sequence"/>
</dbReference>
<dbReference type="InterPro" id="IPR039299">
    <property type="entry name" value="SEOA"/>
</dbReference>
<dbReference type="GO" id="GO:0010088">
    <property type="term" value="P:phloem development"/>
    <property type="evidence" value="ECO:0007669"/>
    <property type="project" value="InterPro"/>
</dbReference>
<comment type="caution">
    <text evidence="2">The sequence shown here is derived from an EMBL/GenBank/DDBJ whole genome shotgun (WGS) entry which is preliminary data.</text>
</comment>
<evidence type="ECO:0000313" key="3">
    <source>
        <dbReference type="Proteomes" id="UP000813462"/>
    </source>
</evidence>
<reference evidence="2" key="1">
    <citation type="journal article" date="2021" name="Front. Plant Sci.">
        <title>Chromosome-Scale Genome Assembly for Chinese Sour Jujube and Insights Into Its Genome Evolution and Domestication Signature.</title>
        <authorList>
            <person name="Shen L.-Y."/>
            <person name="Luo H."/>
            <person name="Wang X.-L."/>
            <person name="Wang X.-M."/>
            <person name="Qiu X.-J."/>
            <person name="Liu H."/>
            <person name="Zhou S.-S."/>
            <person name="Jia K.-H."/>
            <person name="Nie S."/>
            <person name="Bao Y.-T."/>
            <person name="Zhang R.-G."/>
            <person name="Yun Q.-Z."/>
            <person name="Chai Y.-H."/>
            <person name="Lu J.-Y."/>
            <person name="Li Y."/>
            <person name="Zhao S.-W."/>
            <person name="Mao J.-F."/>
            <person name="Jia S.-G."/>
            <person name="Mao Y.-M."/>
        </authorList>
    </citation>
    <scope>NUCLEOTIDE SEQUENCE</scope>
    <source>
        <strain evidence="2">AT0</strain>
        <tissue evidence="2">Leaf</tissue>
    </source>
</reference>
<dbReference type="PANTHER" id="PTHR33232:SF20">
    <property type="entry name" value="PROTEIN SIEVE ELEMENT OCCLUSION B-LIKE"/>
    <property type="match status" value="1"/>
</dbReference>
<accession>A0A978U807</accession>